<dbReference type="EMBL" id="CM002924">
    <property type="protein sequence ID" value="KGN57003.1"/>
    <property type="molecule type" value="Genomic_DNA"/>
</dbReference>
<reference evidence="1 2" key="2">
    <citation type="journal article" date="2009" name="PLoS ONE">
        <title>An integrated genetic and cytogenetic map of the cucumber genome.</title>
        <authorList>
            <person name="Ren Y."/>
            <person name="Zhang Z."/>
            <person name="Liu J."/>
            <person name="Staub J.E."/>
            <person name="Han Y."/>
            <person name="Cheng Z."/>
            <person name="Li X."/>
            <person name="Lu J."/>
            <person name="Miao H."/>
            <person name="Kang H."/>
            <person name="Xie B."/>
            <person name="Gu X."/>
            <person name="Wang X."/>
            <person name="Du Y."/>
            <person name="Jin W."/>
            <person name="Huang S."/>
        </authorList>
    </citation>
    <scope>NUCLEOTIDE SEQUENCE [LARGE SCALE GENOMIC DNA]</scope>
    <source>
        <strain evidence="2">cv. 9930</strain>
    </source>
</reference>
<reference evidence="1 2" key="4">
    <citation type="journal article" date="2011" name="BMC Genomics">
        <title>RNA-Seq improves annotation of protein-coding genes in the cucumber genome.</title>
        <authorList>
            <person name="Li Z."/>
            <person name="Zhang Z."/>
            <person name="Yan P."/>
            <person name="Huang S."/>
            <person name="Fei Z."/>
            <person name="Lin K."/>
        </authorList>
    </citation>
    <scope>NUCLEOTIDE SEQUENCE [LARGE SCALE GENOMIC DNA]</scope>
    <source>
        <strain evidence="2">cv. 9930</strain>
    </source>
</reference>
<dbReference type="Gramene" id="KGN57003">
    <property type="protein sequence ID" value="KGN57003"/>
    <property type="gene ID" value="Csa_3G149340"/>
</dbReference>
<gene>
    <name evidence="1" type="ORF">Csa_3G149340</name>
</gene>
<reference evidence="1 2" key="3">
    <citation type="journal article" date="2010" name="BMC Genomics">
        <title>Transcriptome sequencing and comparative analysis of cucumber flowers with different sex types.</title>
        <authorList>
            <person name="Guo S."/>
            <person name="Zheng Y."/>
            <person name="Joung J.G."/>
            <person name="Liu S."/>
            <person name="Zhang Z."/>
            <person name="Crasta O.R."/>
            <person name="Sobral B.W."/>
            <person name="Xu Y."/>
            <person name="Huang S."/>
            <person name="Fei Z."/>
        </authorList>
    </citation>
    <scope>NUCLEOTIDE SEQUENCE [LARGE SCALE GENOMIC DNA]</scope>
    <source>
        <strain evidence="2">cv. 9930</strain>
    </source>
</reference>
<evidence type="ECO:0000313" key="2">
    <source>
        <dbReference type="Proteomes" id="UP000029981"/>
    </source>
</evidence>
<keyword evidence="2" id="KW-1185">Reference proteome</keyword>
<name>A0A0A0L5M5_CUCSA</name>
<organism evidence="1 2">
    <name type="scientific">Cucumis sativus</name>
    <name type="common">Cucumber</name>
    <dbReference type="NCBI Taxonomy" id="3659"/>
    <lineage>
        <taxon>Eukaryota</taxon>
        <taxon>Viridiplantae</taxon>
        <taxon>Streptophyta</taxon>
        <taxon>Embryophyta</taxon>
        <taxon>Tracheophyta</taxon>
        <taxon>Spermatophyta</taxon>
        <taxon>Magnoliopsida</taxon>
        <taxon>eudicotyledons</taxon>
        <taxon>Gunneridae</taxon>
        <taxon>Pentapetalae</taxon>
        <taxon>rosids</taxon>
        <taxon>fabids</taxon>
        <taxon>Cucurbitales</taxon>
        <taxon>Cucurbitaceae</taxon>
        <taxon>Benincaseae</taxon>
        <taxon>Cucumis</taxon>
    </lineage>
</organism>
<proteinExistence type="predicted"/>
<protein>
    <submittedName>
        <fullName evidence="1">Uncharacterized protein</fullName>
    </submittedName>
</protein>
<sequence length="68" mass="7933">MEFEAGLQWMIREDYGTDWASEAHEKARDRQHRGEPTWCGKRLRVKAGKTMSHSLKWDVVLIDMSGGR</sequence>
<accession>A0A0A0L5M5</accession>
<dbReference type="AlphaFoldDB" id="A0A0A0L5M5"/>
<evidence type="ECO:0000313" key="1">
    <source>
        <dbReference type="EMBL" id="KGN57003.1"/>
    </source>
</evidence>
<reference evidence="1 2" key="1">
    <citation type="journal article" date="2009" name="Nat. Genet.">
        <title>The genome of the cucumber, Cucumis sativus L.</title>
        <authorList>
            <person name="Huang S."/>
            <person name="Li R."/>
            <person name="Zhang Z."/>
            <person name="Li L."/>
            <person name="Gu X."/>
            <person name="Fan W."/>
            <person name="Lucas W.J."/>
            <person name="Wang X."/>
            <person name="Xie B."/>
            <person name="Ni P."/>
            <person name="Ren Y."/>
            <person name="Zhu H."/>
            <person name="Li J."/>
            <person name="Lin K."/>
            <person name="Jin W."/>
            <person name="Fei Z."/>
            <person name="Li G."/>
            <person name="Staub J."/>
            <person name="Kilian A."/>
            <person name="van der Vossen E.A."/>
            <person name="Wu Y."/>
            <person name="Guo J."/>
            <person name="He J."/>
            <person name="Jia Z."/>
            <person name="Ren Y."/>
            <person name="Tian G."/>
            <person name="Lu Y."/>
            <person name="Ruan J."/>
            <person name="Qian W."/>
            <person name="Wang M."/>
            <person name="Huang Q."/>
            <person name="Li B."/>
            <person name="Xuan Z."/>
            <person name="Cao J."/>
            <person name="Asan"/>
            <person name="Wu Z."/>
            <person name="Zhang J."/>
            <person name="Cai Q."/>
            <person name="Bai Y."/>
            <person name="Zhao B."/>
            <person name="Han Y."/>
            <person name="Li Y."/>
            <person name="Li X."/>
            <person name="Wang S."/>
            <person name="Shi Q."/>
            <person name="Liu S."/>
            <person name="Cho W.K."/>
            <person name="Kim J.Y."/>
            <person name="Xu Y."/>
            <person name="Heller-Uszynska K."/>
            <person name="Miao H."/>
            <person name="Cheng Z."/>
            <person name="Zhang S."/>
            <person name="Wu J."/>
            <person name="Yang Y."/>
            <person name="Kang H."/>
            <person name="Li M."/>
            <person name="Liang H."/>
            <person name="Ren X."/>
            <person name="Shi Z."/>
            <person name="Wen M."/>
            <person name="Jian M."/>
            <person name="Yang H."/>
            <person name="Zhang G."/>
            <person name="Yang Z."/>
            <person name="Chen R."/>
            <person name="Liu S."/>
            <person name="Li J."/>
            <person name="Ma L."/>
            <person name="Liu H."/>
            <person name="Zhou Y."/>
            <person name="Zhao J."/>
            <person name="Fang X."/>
            <person name="Li G."/>
            <person name="Fang L."/>
            <person name="Li Y."/>
            <person name="Liu D."/>
            <person name="Zheng H."/>
            <person name="Zhang Y."/>
            <person name="Qin N."/>
            <person name="Li Z."/>
            <person name="Yang G."/>
            <person name="Yang S."/>
            <person name="Bolund L."/>
            <person name="Kristiansen K."/>
            <person name="Zheng H."/>
            <person name="Li S."/>
            <person name="Zhang X."/>
            <person name="Yang H."/>
            <person name="Wang J."/>
            <person name="Sun R."/>
            <person name="Zhang B."/>
            <person name="Jiang S."/>
            <person name="Wang J."/>
            <person name="Du Y."/>
            <person name="Li S."/>
        </authorList>
    </citation>
    <scope>NUCLEOTIDE SEQUENCE [LARGE SCALE GENOMIC DNA]</scope>
    <source>
        <strain evidence="2">cv. 9930</strain>
    </source>
</reference>
<dbReference type="Proteomes" id="UP000029981">
    <property type="component" value="Chromosome 3"/>
</dbReference>